<dbReference type="SMART" id="SM00028">
    <property type="entry name" value="TPR"/>
    <property type="match status" value="3"/>
</dbReference>
<evidence type="ECO:0000256" key="3">
    <source>
        <dbReference type="PROSITE-ProRule" id="PRU00339"/>
    </source>
</evidence>
<dbReference type="PANTHER" id="PTHR45641:SF19">
    <property type="entry name" value="NEPHROCYSTIN-3"/>
    <property type="match status" value="1"/>
</dbReference>
<keyword evidence="1" id="KW-0677">Repeat</keyword>
<evidence type="ECO:0000256" key="1">
    <source>
        <dbReference type="ARBA" id="ARBA00022737"/>
    </source>
</evidence>
<protein>
    <submittedName>
        <fullName evidence="4">Uncharacterized protein</fullName>
    </submittedName>
</protein>
<reference evidence="4" key="1">
    <citation type="submission" date="2020-01" db="EMBL/GenBank/DDBJ databases">
        <authorList>
            <person name="Meier V. D."/>
            <person name="Meier V D."/>
        </authorList>
    </citation>
    <scope>NUCLEOTIDE SEQUENCE</scope>
    <source>
        <strain evidence="4">HLG_WM_MAG_06</strain>
    </source>
</reference>
<dbReference type="SUPFAM" id="SSF48452">
    <property type="entry name" value="TPR-like"/>
    <property type="match status" value="1"/>
</dbReference>
<accession>A0A6S6TRS7</accession>
<dbReference type="PROSITE" id="PS50005">
    <property type="entry name" value="TPR"/>
    <property type="match status" value="2"/>
</dbReference>
<feature type="repeat" description="TPR" evidence="3">
    <location>
        <begin position="84"/>
        <end position="117"/>
    </location>
</feature>
<name>A0A6S6TRS7_9BACT</name>
<evidence type="ECO:0000256" key="2">
    <source>
        <dbReference type="ARBA" id="ARBA00022803"/>
    </source>
</evidence>
<keyword evidence="2 3" id="KW-0802">TPR repeat</keyword>
<dbReference type="Pfam" id="PF00515">
    <property type="entry name" value="TPR_1"/>
    <property type="match status" value="1"/>
</dbReference>
<dbReference type="AlphaFoldDB" id="A0A6S6TRS7"/>
<organism evidence="4">
    <name type="scientific">uncultured Sulfurovum sp</name>
    <dbReference type="NCBI Taxonomy" id="269237"/>
    <lineage>
        <taxon>Bacteria</taxon>
        <taxon>Pseudomonadati</taxon>
        <taxon>Campylobacterota</taxon>
        <taxon>Epsilonproteobacteria</taxon>
        <taxon>Campylobacterales</taxon>
        <taxon>Sulfurovaceae</taxon>
        <taxon>Sulfurovum</taxon>
        <taxon>environmental samples</taxon>
    </lineage>
</organism>
<dbReference type="EMBL" id="CACVAP010000100">
    <property type="protein sequence ID" value="CAA6822015.1"/>
    <property type="molecule type" value="Genomic_DNA"/>
</dbReference>
<dbReference type="PROSITE" id="PS50293">
    <property type="entry name" value="TPR_REGION"/>
    <property type="match status" value="2"/>
</dbReference>
<gene>
    <name evidence="4" type="ORF">HELGO_WM9019</name>
</gene>
<dbReference type="PANTHER" id="PTHR45641">
    <property type="entry name" value="TETRATRICOPEPTIDE REPEAT PROTEIN (AFU_ORTHOLOGUE AFUA_6G03870)"/>
    <property type="match status" value="1"/>
</dbReference>
<dbReference type="InterPro" id="IPR019734">
    <property type="entry name" value="TPR_rpt"/>
</dbReference>
<dbReference type="PROSITE" id="PS51257">
    <property type="entry name" value="PROKAR_LIPOPROTEIN"/>
    <property type="match status" value="1"/>
</dbReference>
<proteinExistence type="predicted"/>
<dbReference type="Gene3D" id="1.25.40.10">
    <property type="entry name" value="Tetratricopeptide repeat domain"/>
    <property type="match status" value="1"/>
</dbReference>
<dbReference type="InterPro" id="IPR011990">
    <property type="entry name" value="TPR-like_helical_dom_sf"/>
</dbReference>
<sequence>MPIGRTIFISLLLVFSLFFTGCNGEEKESIKTSKVLLKGTPNEDNYQLAQKYFAEGENEKALAAQLKQLEEDLKYYADDSLEIALTYNDIGLVYDELKEYEKAIEYYTKTIKIDEVRLGSNSTERSTTFFNIALSYDKLKEYDQAIEYYLKALKIDELLLGTNHEDVLAEYEGLAESYEHVSKVNLSLKYSKKALAFKEYNYGKEDLRTKEARAEVEAKEKKIK</sequence>
<evidence type="ECO:0000313" key="4">
    <source>
        <dbReference type="EMBL" id="CAA6822015.1"/>
    </source>
</evidence>
<feature type="repeat" description="TPR" evidence="3">
    <location>
        <begin position="126"/>
        <end position="159"/>
    </location>
</feature>
<dbReference type="Pfam" id="PF13424">
    <property type="entry name" value="TPR_12"/>
    <property type="match status" value="1"/>
</dbReference>